<evidence type="ECO:0000313" key="2">
    <source>
        <dbReference type="EMBL" id="CAA6816015.1"/>
    </source>
</evidence>
<proteinExistence type="predicted"/>
<dbReference type="InterPro" id="IPR027485">
    <property type="entry name" value="AMMECR1_N"/>
</dbReference>
<dbReference type="InterPro" id="IPR002733">
    <property type="entry name" value="AMMECR1_domain"/>
</dbReference>
<dbReference type="PANTHER" id="PTHR13016">
    <property type="entry name" value="AMMECR1 HOMOLOG"/>
    <property type="match status" value="1"/>
</dbReference>
<sequence length="183" mass="21045">MTARDQDLIKTIAQLSILEEFDPIRTLNESFVLTSLPSLEQIGACFVTINLNNQLRGCIGSLEAHRSLYEDIVFNAKSAAFADPRFKPINFFEYQNLEYEISILSKTTQIDYTDMDDLRQKIRPNVDGVIIEFGNKSATFLPQVWEDLKYFDDFFISLAQKADLAPTILDDRPIIKTYQVDKF</sequence>
<name>A0A6S6TLZ8_9BACT</name>
<dbReference type="InterPro" id="IPR027623">
    <property type="entry name" value="AmmeMemoSam_A"/>
</dbReference>
<dbReference type="NCBIfam" id="TIGR04335">
    <property type="entry name" value="AmmeMemoSam_A"/>
    <property type="match status" value="1"/>
</dbReference>
<dbReference type="Pfam" id="PF01871">
    <property type="entry name" value="AMMECR1"/>
    <property type="match status" value="1"/>
</dbReference>
<dbReference type="AlphaFoldDB" id="A0A6S6TLZ8"/>
<dbReference type="InterPro" id="IPR023473">
    <property type="entry name" value="AMMECR1"/>
</dbReference>
<dbReference type="SUPFAM" id="SSF143447">
    <property type="entry name" value="AMMECR1-like"/>
    <property type="match status" value="1"/>
</dbReference>
<evidence type="ECO:0000259" key="1">
    <source>
        <dbReference type="PROSITE" id="PS51112"/>
    </source>
</evidence>
<dbReference type="EMBL" id="CACVAW010000068">
    <property type="protein sequence ID" value="CAA6816015.1"/>
    <property type="molecule type" value="Genomic_DNA"/>
</dbReference>
<dbReference type="PANTHER" id="PTHR13016:SF0">
    <property type="entry name" value="AMME SYNDROME CANDIDATE GENE 1 PROTEIN"/>
    <property type="match status" value="1"/>
</dbReference>
<dbReference type="Gene3D" id="3.30.1490.150">
    <property type="entry name" value="Hypothetical protein ph0010, domain 2"/>
    <property type="match status" value="1"/>
</dbReference>
<protein>
    <submittedName>
        <fullName evidence="2">COG2078: Uncharacterized ACR</fullName>
    </submittedName>
</protein>
<dbReference type="Gene3D" id="3.30.700.20">
    <property type="entry name" value="Hypothetical protein ph0010, domain 1"/>
    <property type="match status" value="1"/>
</dbReference>
<feature type="domain" description="AMMECR1" evidence="1">
    <location>
        <begin position="4"/>
        <end position="183"/>
    </location>
</feature>
<organism evidence="2">
    <name type="scientific">uncultured Campylobacterales bacterium</name>
    <dbReference type="NCBI Taxonomy" id="352960"/>
    <lineage>
        <taxon>Bacteria</taxon>
        <taxon>Pseudomonadati</taxon>
        <taxon>Campylobacterota</taxon>
        <taxon>Epsilonproteobacteria</taxon>
        <taxon>Campylobacterales</taxon>
        <taxon>environmental samples</taxon>
    </lineage>
</organism>
<gene>
    <name evidence="2" type="ORF">HELGO_WM9479</name>
</gene>
<reference evidence="2" key="1">
    <citation type="submission" date="2020-01" db="EMBL/GenBank/DDBJ databases">
        <authorList>
            <person name="Meier V. D."/>
            <person name="Meier V D."/>
        </authorList>
    </citation>
    <scope>NUCLEOTIDE SEQUENCE</scope>
    <source>
        <strain evidence="2">HLG_WM_MAG_12</strain>
    </source>
</reference>
<dbReference type="PROSITE" id="PS51112">
    <property type="entry name" value="AMMECR1"/>
    <property type="match status" value="1"/>
</dbReference>
<accession>A0A6S6TLZ8</accession>
<dbReference type="InterPro" id="IPR036071">
    <property type="entry name" value="AMMECR1_dom_sf"/>
</dbReference>